<protein>
    <submittedName>
        <fullName evidence="2">CUZD1 isoform 2</fullName>
    </submittedName>
    <submittedName>
        <fullName evidence="3">CUZD1 isoform 5</fullName>
    </submittedName>
</protein>
<accession>A0A2J8W6E2</accession>
<dbReference type="PROSITE" id="PS51257">
    <property type="entry name" value="PROKAR_LIPOPROTEIN"/>
    <property type="match status" value="1"/>
</dbReference>
<feature type="chain" id="PRO_5014560751" evidence="1">
    <location>
        <begin position="25"/>
        <end position="52"/>
    </location>
</feature>
<reference evidence="2" key="1">
    <citation type="submission" date="2017-12" db="EMBL/GenBank/DDBJ databases">
        <title>High-resolution comparative analysis of great ape genomes.</title>
        <authorList>
            <person name="Pollen A."/>
            <person name="Hastie A."/>
            <person name="Hormozdiari F."/>
            <person name="Dougherty M."/>
            <person name="Liu R."/>
            <person name="Chaisson M."/>
            <person name="Hoppe E."/>
            <person name="Hill C."/>
            <person name="Pang A."/>
            <person name="Hillier L."/>
            <person name="Baker C."/>
            <person name="Armstrong J."/>
            <person name="Shendure J."/>
            <person name="Paten B."/>
            <person name="Wilson R."/>
            <person name="Chao H."/>
            <person name="Schneider V."/>
            <person name="Ventura M."/>
            <person name="Kronenberg Z."/>
            <person name="Murali S."/>
            <person name="Gordon D."/>
            <person name="Cantsilieris S."/>
            <person name="Munson K."/>
            <person name="Nelson B."/>
            <person name="Raja A."/>
            <person name="Underwood J."/>
            <person name="Diekhans M."/>
            <person name="Fiddes I."/>
            <person name="Haussler D."/>
            <person name="Eichler E."/>
        </authorList>
    </citation>
    <scope>NUCLEOTIDE SEQUENCE [LARGE SCALE GENOMIC DNA]</scope>
    <source>
        <strain evidence="2">Susie</strain>
    </source>
</reference>
<name>A0A2J8W6E2_PONAB</name>
<keyword evidence="1" id="KW-0732">Signal</keyword>
<evidence type="ECO:0000313" key="2">
    <source>
        <dbReference type="EMBL" id="PNJ65339.1"/>
    </source>
</evidence>
<evidence type="ECO:0000313" key="3">
    <source>
        <dbReference type="EMBL" id="PNJ65342.1"/>
    </source>
</evidence>
<organism evidence="2">
    <name type="scientific">Pongo abelii</name>
    <name type="common">Sumatran orangutan</name>
    <name type="synonym">Pongo pygmaeus abelii</name>
    <dbReference type="NCBI Taxonomy" id="9601"/>
    <lineage>
        <taxon>Eukaryota</taxon>
        <taxon>Metazoa</taxon>
        <taxon>Chordata</taxon>
        <taxon>Craniata</taxon>
        <taxon>Vertebrata</taxon>
        <taxon>Euteleostomi</taxon>
        <taxon>Mammalia</taxon>
        <taxon>Eutheria</taxon>
        <taxon>Euarchontoglires</taxon>
        <taxon>Primates</taxon>
        <taxon>Haplorrhini</taxon>
        <taxon>Catarrhini</taxon>
        <taxon>Hominidae</taxon>
        <taxon>Pongo</taxon>
    </lineage>
</organism>
<feature type="signal peptide" evidence="1">
    <location>
        <begin position="1"/>
        <end position="24"/>
    </location>
</feature>
<sequence length="52" mass="5715">MELVRRLMPLTLLILSCLAELTVAESEGLIQMEAVKVKTLKSLMEPPAMGLC</sequence>
<proteinExistence type="predicted"/>
<evidence type="ECO:0000256" key="1">
    <source>
        <dbReference type="SAM" id="SignalP"/>
    </source>
</evidence>
<gene>
    <name evidence="2" type="ORF">CR201_G0012689</name>
</gene>
<comment type="caution">
    <text evidence="2">The sequence shown here is derived from an EMBL/GenBank/DDBJ whole genome shotgun (WGS) entry which is preliminary data.</text>
</comment>
<dbReference type="EMBL" id="NDHI03003398">
    <property type="protein sequence ID" value="PNJ65342.1"/>
    <property type="molecule type" value="Genomic_DNA"/>
</dbReference>
<dbReference type="EMBL" id="NDHI03003398">
    <property type="protein sequence ID" value="PNJ65339.1"/>
    <property type="molecule type" value="Genomic_DNA"/>
</dbReference>
<dbReference type="AlphaFoldDB" id="A0A2J8W6E2"/>